<dbReference type="InterPro" id="IPR006685">
    <property type="entry name" value="MscS_channel_2nd"/>
</dbReference>
<dbReference type="SUPFAM" id="SSF50182">
    <property type="entry name" value="Sm-like ribonucleoproteins"/>
    <property type="match status" value="1"/>
</dbReference>
<dbReference type="PANTHER" id="PTHR30566">
    <property type="entry name" value="YNAI-RELATED MECHANOSENSITIVE ION CHANNEL"/>
    <property type="match status" value="1"/>
</dbReference>
<feature type="domain" description="Mechanosensitive ion channel MscS" evidence="6">
    <location>
        <begin position="104"/>
        <end position="161"/>
    </location>
</feature>
<feature type="transmembrane region" description="Helical" evidence="5">
    <location>
        <begin position="73"/>
        <end position="92"/>
    </location>
</feature>
<keyword evidence="4 5" id="KW-0472">Membrane</keyword>
<dbReference type="RefSeq" id="WP_165690823.1">
    <property type="nucleotide sequence ID" value="NZ_FUXL01000005.1"/>
</dbReference>
<evidence type="ECO:0000256" key="5">
    <source>
        <dbReference type="SAM" id="Phobius"/>
    </source>
</evidence>
<sequence>MFSTINEAVQRNLALSLAMVIAVFFLRAGIEWLATRRRDPVDQRRRAFAIRTAANALLAVCLLSLWMDQIQSVMLSLTAVMVALVVATKELIMCIAGSALRIGGHLFKVGDRIEVNGLHGEVIDHGLFSTTVMELPSASHGHCGTGRTLMLPNSVFLTSAVRVEAQPRQFAPHSFTVTLEQPVRAAEALKHMKAVADAALAADLDRATRFHRLTAAKHGTEIMGPGAEVSLSTTDFGKLQVHVMLYCLVQDARQLEQQVVVDFLTAVEEHVLPSAANQDVDWETIGRHLRRAAQAAAA</sequence>
<dbReference type="PANTHER" id="PTHR30566:SF27">
    <property type="entry name" value="MECHANOSENSITIVE ION CHANNEL PROTEIN"/>
    <property type="match status" value="1"/>
</dbReference>
<comment type="subcellular location">
    <subcellularLocation>
        <location evidence="1">Membrane</location>
    </subcellularLocation>
</comment>
<evidence type="ECO:0000256" key="1">
    <source>
        <dbReference type="ARBA" id="ARBA00004370"/>
    </source>
</evidence>
<dbReference type="Pfam" id="PF00924">
    <property type="entry name" value="MS_channel_2nd"/>
    <property type="match status" value="1"/>
</dbReference>
<dbReference type="Proteomes" id="UP000190135">
    <property type="component" value="Unassembled WGS sequence"/>
</dbReference>
<dbReference type="EMBL" id="FUXL01000005">
    <property type="protein sequence ID" value="SKA08590.1"/>
    <property type="molecule type" value="Genomic_DNA"/>
</dbReference>
<evidence type="ECO:0000313" key="7">
    <source>
        <dbReference type="EMBL" id="SKA08590.1"/>
    </source>
</evidence>
<keyword evidence="2 5" id="KW-0812">Transmembrane</keyword>
<evidence type="ECO:0000256" key="4">
    <source>
        <dbReference type="ARBA" id="ARBA00023136"/>
    </source>
</evidence>
<reference evidence="7 8" key="1">
    <citation type="submission" date="2017-02" db="EMBL/GenBank/DDBJ databases">
        <authorList>
            <person name="Peterson S.W."/>
        </authorList>
    </citation>
    <scope>NUCLEOTIDE SEQUENCE [LARGE SCALE GENOMIC DNA]</scope>
    <source>
        <strain evidence="7 8">USBA 369</strain>
    </source>
</reference>
<dbReference type="STRING" id="1365950.SAMN05428963_105336"/>
<dbReference type="InterPro" id="IPR023408">
    <property type="entry name" value="MscS_beta-dom_sf"/>
</dbReference>
<evidence type="ECO:0000256" key="2">
    <source>
        <dbReference type="ARBA" id="ARBA00022692"/>
    </source>
</evidence>
<keyword evidence="3 5" id="KW-1133">Transmembrane helix</keyword>
<gene>
    <name evidence="7" type="ORF">SAMN05428963_105336</name>
</gene>
<organism evidence="7 8">
    <name type="scientific">Consotaella salsifontis</name>
    <dbReference type="NCBI Taxonomy" id="1365950"/>
    <lineage>
        <taxon>Bacteria</taxon>
        <taxon>Pseudomonadati</taxon>
        <taxon>Pseudomonadota</taxon>
        <taxon>Alphaproteobacteria</taxon>
        <taxon>Hyphomicrobiales</taxon>
        <taxon>Aurantimonadaceae</taxon>
        <taxon>Consotaella</taxon>
    </lineage>
</organism>
<dbReference type="Gene3D" id="2.30.30.60">
    <property type="match status" value="1"/>
</dbReference>
<name>A0A1T4QXV8_9HYPH</name>
<proteinExistence type="predicted"/>
<feature type="transmembrane region" description="Helical" evidence="5">
    <location>
        <begin position="47"/>
        <end position="67"/>
    </location>
</feature>
<feature type="transmembrane region" description="Helical" evidence="5">
    <location>
        <begin position="12"/>
        <end position="35"/>
    </location>
</feature>
<evidence type="ECO:0000256" key="3">
    <source>
        <dbReference type="ARBA" id="ARBA00022989"/>
    </source>
</evidence>
<dbReference type="GO" id="GO:0008381">
    <property type="term" value="F:mechanosensitive monoatomic ion channel activity"/>
    <property type="evidence" value="ECO:0007669"/>
    <property type="project" value="UniProtKB-ARBA"/>
</dbReference>
<dbReference type="InterPro" id="IPR010920">
    <property type="entry name" value="LSM_dom_sf"/>
</dbReference>
<keyword evidence="8" id="KW-1185">Reference proteome</keyword>
<dbReference type="AlphaFoldDB" id="A0A1T4QXV8"/>
<evidence type="ECO:0000313" key="8">
    <source>
        <dbReference type="Proteomes" id="UP000190135"/>
    </source>
</evidence>
<accession>A0A1T4QXV8</accession>
<protein>
    <submittedName>
        <fullName evidence="7">Mechanosensitive ion channel</fullName>
    </submittedName>
</protein>
<dbReference type="GO" id="GO:0016020">
    <property type="term" value="C:membrane"/>
    <property type="evidence" value="ECO:0007669"/>
    <property type="project" value="UniProtKB-SubCell"/>
</dbReference>
<evidence type="ECO:0000259" key="6">
    <source>
        <dbReference type="Pfam" id="PF00924"/>
    </source>
</evidence>